<gene>
    <name evidence="5" type="ORF">D6Z83_12830</name>
    <name evidence="6" type="ORF">EBE87_15080</name>
</gene>
<keyword evidence="2" id="KW-0547">Nucleotide-binding</keyword>
<dbReference type="GO" id="GO:0022857">
    <property type="term" value="F:transmembrane transporter activity"/>
    <property type="evidence" value="ECO:0007669"/>
    <property type="project" value="InterPro"/>
</dbReference>
<protein>
    <submittedName>
        <fullName evidence="5">ABC transporter ATP-binding protein</fullName>
    </submittedName>
    <submittedName>
        <fullName evidence="6">ATP-binding cassette domain-containing protein</fullName>
    </submittedName>
</protein>
<dbReference type="PANTHER" id="PTHR42781">
    <property type="entry name" value="SPERMIDINE/PUTRESCINE IMPORT ATP-BINDING PROTEIN POTA"/>
    <property type="match status" value="1"/>
</dbReference>
<dbReference type="InterPro" id="IPR017871">
    <property type="entry name" value="ABC_transporter-like_CS"/>
</dbReference>
<evidence type="ECO:0000313" key="8">
    <source>
        <dbReference type="Proteomes" id="UP000278036"/>
    </source>
</evidence>
<evidence type="ECO:0000256" key="1">
    <source>
        <dbReference type="ARBA" id="ARBA00022448"/>
    </source>
</evidence>
<dbReference type="Pfam" id="PF08402">
    <property type="entry name" value="TOBE_2"/>
    <property type="match status" value="1"/>
</dbReference>
<dbReference type="Proteomes" id="UP000274097">
    <property type="component" value="Unassembled WGS sequence"/>
</dbReference>
<dbReference type="PROSITE" id="PS00211">
    <property type="entry name" value="ABC_TRANSPORTER_1"/>
    <property type="match status" value="1"/>
</dbReference>
<dbReference type="Pfam" id="PF00005">
    <property type="entry name" value="ABC_tran"/>
    <property type="match status" value="1"/>
</dbReference>
<dbReference type="EMBL" id="RAQU01000069">
    <property type="protein sequence ID" value="RKK03792.1"/>
    <property type="molecule type" value="Genomic_DNA"/>
</dbReference>
<evidence type="ECO:0000256" key="2">
    <source>
        <dbReference type="ARBA" id="ARBA00022741"/>
    </source>
</evidence>
<dbReference type="SUPFAM" id="SSF50331">
    <property type="entry name" value="MOP-like"/>
    <property type="match status" value="1"/>
</dbReference>
<evidence type="ECO:0000313" key="6">
    <source>
        <dbReference type="EMBL" id="RMI20469.1"/>
    </source>
</evidence>
<dbReference type="InterPro" id="IPR008995">
    <property type="entry name" value="Mo/tungstate-bd_C_term_dom"/>
</dbReference>
<feature type="domain" description="ABC transporter" evidence="4">
    <location>
        <begin position="4"/>
        <end position="234"/>
    </location>
</feature>
<dbReference type="GO" id="GO:0015697">
    <property type="term" value="P:quaternary ammonium group transport"/>
    <property type="evidence" value="ECO:0007669"/>
    <property type="project" value="UniProtKB-ARBA"/>
</dbReference>
<dbReference type="Gene3D" id="3.40.50.300">
    <property type="entry name" value="P-loop containing nucleotide triphosphate hydrolases"/>
    <property type="match status" value="1"/>
</dbReference>
<dbReference type="Proteomes" id="UP000278036">
    <property type="component" value="Unassembled WGS sequence"/>
</dbReference>
<dbReference type="GO" id="GO:0016887">
    <property type="term" value="F:ATP hydrolysis activity"/>
    <property type="evidence" value="ECO:0007669"/>
    <property type="project" value="InterPro"/>
</dbReference>
<dbReference type="SUPFAM" id="SSF52540">
    <property type="entry name" value="P-loop containing nucleoside triphosphate hydrolases"/>
    <property type="match status" value="1"/>
</dbReference>
<keyword evidence="7" id="KW-1185">Reference proteome</keyword>
<dbReference type="FunFam" id="3.40.50.300:FF:000425">
    <property type="entry name" value="Probable ABC transporter, ATP-binding subunit"/>
    <property type="match status" value="1"/>
</dbReference>
<dbReference type="OrthoDB" id="9802264at2"/>
<dbReference type="InterPro" id="IPR027417">
    <property type="entry name" value="P-loop_NTPase"/>
</dbReference>
<evidence type="ECO:0000313" key="7">
    <source>
        <dbReference type="Proteomes" id="UP000274097"/>
    </source>
</evidence>
<sequence>MPELVLSHVTRRFSGHTAVDDLSLTVRDGEFVCLLGPSGCGKTTTLRIIAGFEHADAGRLTLDGADITRLPPEKREIGVVFQSYALFPHKTVAENIGFGLKMRGRPKGEIAKAVEEALALVRLDGLGGRYPRALSGGQQQRVALARALAIRPRLLLMDEPLSNLDAQLREEMRVEIRRIQQSLGITAVLVTHDQSEALAMADRVAVMAKGRLQQMAAPAEIYEAPATAFVGGFIGQVNALEGRVESDGLLVLPNGTRLAGQGAGLLPGAAARAMVKQERLSLSRAEPAAMPNRFPCRVAERIYLGGSIAYRCEAAGLSLTALLPNHPLFEQFVPGDEGWIGWSAADCAFFPL</sequence>
<comment type="caution">
    <text evidence="5">The sequence shown here is derived from an EMBL/GenBank/DDBJ whole genome shotgun (WGS) entry which is preliminary data.</text>
</comment>
<reference evidence="5 8" key="1">
    <citation type="submission" date="2018-09" db="EMBL/GenBank/DDBJ databases">
        <title>Roseomonas sp. nov., isolated from feces of Tibetan antelopes in the Qinghai-Tibet plateau, China.</title>
        <authorList>
            <person name="Tian Z."/>
        </authorList>
    </citation>
    <scope>NUCLEOTIDE SEQUENCE [LARGE SCALE GENOMIC DNA]</scope>
    <source>
        <strain evidence="6 7">Z23</strain>
        <strain evidence="5 8">Z24</strain>
    </source>
</reference>
<dbReference type="PANTHER" id="PTHR42781:SF4">
    <property type="entry name" value="SPERMIDINE_PUTRESCINE IMPORT ATP-BINDING PROTEIN POTA"/>
    <property type="match status" value="1"/>
</dbReference>
<evidence type="ECO:0000313" key="5">
    <source>
        <dbReference type="EMBL" id="RKK03792.1"/>
    </source>
</evidence>
<dbReference type="InterPro" id="IPR003439">
    <property type="entry name" value="ABC_transporter-like_ATP-bd"/>
</dbReference>
<keyword evidence="3 5" id="KW-0067">ATP-binding</keyword>
<dbReference type="InterPro" id="IPR050093">
    <property type="entry name" value="ABC_SmlMolc_Importer"/>
</dbReference>
<dbReference type="GO" id="GO:0005524">
    <property type="term" value="F:ATP binding"/>
    <property type="evidence" value="ECO:0007669"/>
    <property type="project" value="UniProtKB-KW"/>
</dbReference>
<dbReference type="RefSeq" id="WP_120638697.1">
    <property type="nucleotide sequence ID" value="NZ_RAQU01000069.1"/>
</dbReference>
<dbReference type="SMART" id="SM00382">
    <property type="entry name" value="AAA"/>
    <property type="match status" value="1"/>
</dbReference>
<accession>A0A3A9JBD1</accession>
<dbReference type="InParanoid" id="A0A3A9JBD1"/>
<organism evidence="5 8">
    <name type="scientific">Teichococcus wenyumeiae</name>
    <dbReference type="NCBI Taxonomy" id="2478470"/>
    <lineage>
        <taxon>Bacteria</taxon>
        <taxon>Pseudomonadati</taxon>
        <taxon>Pseudomonadota</taxon>
        <taxon>Alphaproteobacteria</taxon>
        <taxon>Acetobacterales</taxon>
        <taxon>Roseomonadaceae</taxon>
        <taxon>Roseomonas</taxon>
    </lineage>
</organism>
<evidence type="ECO:0000259" key="4">
    <source>
        <dbReference type="PROSITE" id="PS50893"/>
    </source>
</evidence>
<proteinExistence type="predicted"/>
<dbReference type="PROSITE" id="PS50893">
    <property type="entry name" value="ABC_TRANSPORTER_2"/>
    <property type="match status" value="1"/>
</dbReference>
<dbReference type="GO" id="GO:0043190">
    <property type="term" value="C:ATP-binding cassette (ABC) transporter complex"/>
    <property type="evidence" value="ECO:0007669"/>
    <property type="project" value="InterPro"/>
</dbReference>
<dbReference type="InterPro" id="IPR013611">
    <property type="entry name" value="Transp-assoc_OB_typ2"/>
</dbReference>
<dbReference type="AlphaFoldDB" id="A0A3A9JBD1"/>
<keyword evidence="1" id="KW-0813">Transport</keyword>
<dbReference type="InterPro" id="IPR003593">
    <property type="entry name" value="AAA+_ATPase"/>
</dbReference>
<dbReference type="Gene3D" id="2.40.50.100">
    <property type="match status" value="1"/>
</dbReference>
<dbReference type="EMBL" id="RFLX01000011">
    <property type="protein sequence ID" value="RMI20469.1"/>
    <property type="molecule type" value="Genomic_DNA"/>
</dbReference>
<evidence type="ECO:0000256" key="3">
    <source>
        <dbReference type="ARBA" id="ARBA00022840"/>
    </source>
</evidence>
<name>A0A3A9JBD1_9PROT</name>